<dbReference type="EC" id="5.6.2.4" evidence="15"/>
<keyword evidence="2 15" id="KW-0479">Metal-binding</keyword>
<evidence type="ECO:0000256" key="16">
    <source>
        <dbReference type="PROSITE-ProRule" id="PRU00560"/>
    </source>
</evidence>
<dbReference type="InterPro" id="IPR011335">
    <property type="entry name" value="Restrct_endonuc-II-like"/>
</dbReference>
<evidence type="ECO:0000259" key="18">
    <source>
        <dbReference type="PROSITE" id="PS51217"/>
    </source>
</evidence>
<dbReference type="Proteomes" id="UP001595947">
    <property type="component" value="Unassembled WGS sequence"/>
</dbReference>
<keyword evidence="6 15" id="KW-0347">Helicase</keyword>
<dbReference type="SUPFAM" id="SSF52540">
    <property type="entry name" value="P-loop containing nucleoside triphosphate hydrolases"/>
    <property type="match status" value="1"/>
</dbReference>
<keyword evidence="5 15" id="KW-0378">Hydrolase</keyword>
<comment type="catalytic activity">
    <reaction evidence="15">
        <text>Exonucleolytic cleavage (in the presence of ATP) in either 5'- to 3'- or 3'- to 5'-direction to yield 5'-phosphooligonucleotides.</text>
        <dbReference type="EC" id="3.1.11.5"/>
    </reaction>
</comment>
<feature type="region of interest" description="Nuclease activity, interacts with RecD and RecA" evidence="15">
    <location>
        <begin position="798"/>
        <end position="1119"/>
    </location>
</feature>
<dbReference type="InterPro" id="IPR014016">
    <property type="entry name" value="UvrD-like_ATP-bd"/>
</dbReference>
<keyword evidence="10 15" id="KW-0238">DNA-binding</keyword>
<dbReference type="InterPro" id="IPR014017">
    <property type="entry name" value="DNA_helicase_UvrD-like_C"/>
</dbReference>
<feature type="active site" description="For nuclease activity" evidence="15">
    <location>
        <position position="1006"/>
    </location>
</feature>
<accession>A0ABV9YE52</accession>
<keyword evidence="11 15" id="KW-0234">DNA repair</keyword>
<keyword evidence="20" id="KW-1185">Reference proteome</keyword>
<feature type="binding site" evidence="15">
    <location>
        <position position="1006"/>
    </location>
    <ligand>
        <name>Mg(2+)</name>
        <dbReference type="ChEBI" id="CHEBI:18420"/>
    </ligand>
</feature>
<comment type="similarity">
    <text evidence="15">Belongs to the helicase family. UvrD subfamily.</text>
</comment>
<feature type="binding site" evidence="15">
    <location>
        <position position="861"/>
    </location>
    <ligand>
        <name>Mg(2+)</name>
        <dbReference type="ChEBI" id="CHEBI:18420"/>
    </ligand>
</feature>
<evidence type="ECO:0000256" key="7">
    <source>
        <dbReference type="ARBA" id="ARBA00022839"/>
    </source>
</evidence>
<evidence type="ECO:0000256" key="10">
    <source>
        <dbReference type="ARBA" id="ARBA00023125"/>
    </source>
</evidence>
<dbReference type="PROSITE" id="PS51198">
    <property type="entry name" value="UVRD_HELICASE_ATP_BIND"/>
    <property type="match status" value="1"/>
</dbReference>
<evidence type="ECO:0000256" key="11">
    <source>
        <dbReference type="ARBA" id="ARBA00023204"/>
    </source>
</evidence>
<comment type="function">
    <text evidence="15">A helicase/nuclease that prepares dsDNA breaks (DSB) for recombinational DNA repair. Binds to DSBs and unwinds DNA via a highly rapid and processive ATP-dependent bidirectional helicase activity. Unwinds dsDNA until it encounters a Chi (crossover hotspot instigator) sequence from the 3' direction. Cuts ssDNA a few nucleotides 3' to the Chi site. The properties and activities of the enzyme are changed at Chi. The Chi-altered holoenzyme produces a long 3'-ssDNA overhang and facilitates RecA-binding to the ssDNA for homologous DNA recombination and repair. Holoenzyme degrades any linearized DNA that is unable to undergo homologous recombination. In the holoenzyme this subunit contributes ATPase, 3'-5' helicase, exonuclease activity and loads RecA onto ssDNA.</text>
</comment>
<sequence>MTATVTDVSPATVAAPAFDVLGALPSGTTVLEASAGTGKTYTIAALAARYVAEGHTTLAELMLVTFGREATRELRERVRERLVAVERALVDGDARGDAVTALVLAVDADERARRRARLAHALAHFDEATIATTHQFCQDMLAGLGVAGDTDADARFVEQIDDVVVEVVDDFYVRAYAPPSAGAPPFDRDTALALGRAAVNDPGARIAPAEGETTGEADVRARFARGVRGEVERRKRTRRLFTFDDMLTRLHAALTDPRLGETACERLRSRYRVVLVDEFQDTDPTQWDILRTAFHGHAVLTVIGDPKQAIYAFRGADVVSYLTARGTAGTRATLGTNHRSDAPLLAALDRVLGGAALGDDRIVVHPVAAAHEGRRLAGAPVDTPFRLRVVPRGGLRSNWRTGLPEIGPVRRRVAADLAADVAGLLAARSTWNDEPLAPGDVAVLVRTNAQADLVREALADTGVPAVLAGAAGVFSTPAAREWLTLLEALEQPGRVLRVRAAALTSFVGTRAAELDADPDAVLDRVGQDLRRWAAVLRDRGVAAMVEALSARTGLVPRVLGLVGGERLLTDLRHVGQLLHAEGAAHRHGVVALTEWLRLRVLEAEGRRAEARPERTRRLESDADAVQILTVHKCKGLEFPVVYVPFGWDRWVPGEPREVLHHDASGARVRAVGGPGDPAWLDHQHAQRAEDDGEDLRLLYVALTRARSQVVAWWAPSSQTASSALNRLLRSRRGPTGWEPDPAVTLTDDSAVWEQLAAFAGPDLAVEPVAERTAVPYMPDAVAAGSLAVARFDRPLDLDWRRSSYSSLTADAHAAGPDATSEPEEAVVTDEADVEVEAADAGGVPSPMADLPVGPAFGVVVHSVLETVDTTAADLREALRVSAAAELGHRPVAGLAADGLAAALEPALRTPIDPAGWSYGDVAPRDRLPELGFELPLAGGDHPDRDAAAVTLGGAAALLREHLPADDPLVAYPDALEALSGQVLRGYLTGSVDAVLRAPDGRYVIVDHKTNWLGPVSATGVADPLTSAHYGPEQMRTAMVRAHYPLQALLYGVALHRYLRWRLRSYDPATHLGGVAYLFLRGMCGPDTPVIAGTTCGVFRWTPPPALLVALSDLLAGGPS</sequence>
<dbReference type="Gene3D" id="1.10.486.10">
    <property type="entry name" value="PCRA, domain 4"/>
    <property type="match status" value="1"/>
</dbReference>
<comment type="domain">
    <text evidence="15">The C-terminal domain has nuclease activity and interacts with RecD. It interacts with RecA, facilitating its loading onto ssDNA.</text>
</comment>
<feature type="binding site" evidence="15">
    <location>
        <position position="992"/>
    </location>
    <ligand>
        <name>Mg(2+)</name>
        <dbReference type="ChEBI" id="CHEBI:18420"/>
    </ligand>
</feature>
<feature type="domain" description="UvrD-like helicase ATP-binding" evidence="17">
    <location>
        <begin position="12"/>
        <end position="341"/>
    </location>
</feature>
<evidence type="ECO:0000256" key="8">
    <source>
        <dbReference type="ARBA" id="ARBA00022840"/>
    </source>
</evidence>
<dbReference type="InterPro" id="IPR000212">
    <property type="entry name" value="DNA_helicase_UvrD/REP"/>
</dbReference>
<comment type="catalytic activity">
    <reaction evidence="14 15">
        <text>ATP + H2O = ADP + phosphate + H(+)</text>
        <dbReference type="Rhea" id="RHEA:13065"/>
        <dbReference type="ChEBI" id="CHEBI:15377"/>
        <dbReference type="ChEBI" id="CHEBI:15378"/>
        <dbReference type="ChEBI" id="CHEBI:30616"/>
        <dbReference type="ChEBI" id="CHEBI:43474"/>
        <dbReference type="ChEBI" id="CHEBI:456216"/>
        <dbReference type="EC" id="5.6.2.4"/>
    </reaction>
</comment>
<keyword evidence="8 15" id="KW-0067">ATP-binding</keyword>
<dbReference type="EC" id="3.1.11.5" evidence="15"/>
<dbReference type="Gene3D" id="3.40.50.300">
    <property type="entry name" value="P-loop containing nucleotide triphosphate hydrolases"/>
    <property type="match status" value="3"/>
</dbReference>
<dbReference type="HAMAP" id="MF_01485">
    <property type="entry name" value="RecB"/>
    <property type="match status" value="1"/>
</dbReference>
<comment type="domain">
    <text evidence="15">The N-terminal DNA-binding domain is a ssDNA-dependent ATPase and has ATP-dependent 3'-5' helicase function. This domain interacts with RecC.</text>
</comment>
<evidence type="ECO:0000256" key="5">
    <source>
        <dbReference type="ARBA" id="ARBA00022801"/>
    </source>
</evidence>
<evidence type="ECO:0000256" key="2">
    <source>
        <dbReference type="ARBA" id="ARBA00022723"/>
    </source>
</evidence>
<evidence type="ECO:0000313" key="19">
    <source>
        <dbReference type="EMBL" id="MFC5060886.1"/>
    </source>
</evidence>
<dbReference type="Pfam" id="PF13361">
    <property type="entry name" value="UvrD_C"/>
    <property type="match status" value="1"/>
</dbReference>
<dbReference type="Pfam" id="PF00580">
    <property type="entry name" value="UvrD-helicase"/>
    <property type="match status" value="1"/>
</dbReference>
<evidence type="ECO:0000256" key="14">
    <source>
        <dbReference type="ARBA" id="ARBA00048988"/>
    </source>
</evidence>
<dbReference type="InterPro" id="IPR027417">
    <property type="entry name" value="P-loop_NTPase"/>
</dbReference>
<organism evidence="19 20">
    <name type="scientific">Actinomycetospora atypica</name>
    <dbReference type="NCBI Taxonomy" id="1290095"/>
    <lineage>
        <taxon>Bacteria</taxon>
        <taxon>Bacillati</taxon>
        <taxon>Actinomycetota</taxon>
        <taxon>Actinomycetes</taxon>
        <taxon>Pseudonocardiales</taxon>
        <taxon>Pseudonocardiaceae</taxon>
        <taxon>Actinomycetospora</taxon>
    </lineage>
</organism>
<proteinExistence type="inferred from homology"/>
<evidence type="ECO:0000256" key="12">
    <source>
        <dbReference type="ARBA" id="ARBA00023235"/>
    </source>
</evidence>
<protein>
    <recommendedName>
        <fullName evidence="15">RecBCD enzyme subunit RecB</fullName>
        <ecNumber evidence="15">3.1.11.5</ecNumber>
        <ecNumber evidence="15">5.6.2.4</ecNumber>
    </recommendedName>
    <alternativeName>
        <fullName evidence="15">DNA 3'-5' helicase subunit RecB</fullName>
    </alternativeName>
    <alternativeName>
        <fullName evidence="15">Exonuclease V subunit RecB</fullName>
        <shortName evidence="15">ExoV subunit RecB</shortName>
    </alternativeName>
    <alternativeName>
        <fullName evidence="15">Helicase/nuclease RecBCD subunit RecB</fullName>
    </alternativeName>
</protein>
<gene>
    <name evidence="15" type="primary">recB</name>
    <name evidence="19" type="ORF">ACFPBZ_01605</name>
</gene>
<keyword evidence="7 15" id="KW-0269">Exonuclease</keyword>
<keyword evidence="3 15" id="KW-0547">Nucleotide-binding</keyword>
<dbReference type="CDD" id="cd22352">
    <property type="entry name" value="RecB_C-like"/>
    <property type="match status" value="1"/>
</dbReference>
<keyword evidence="12 15" id="KW-0413">Isomerase</keyword>
<dbReference type="InterPro" id="IPR011604">
    <property type="entry name" value="PDDEXK-like_dom_sf"/>
</dbReference>
<evidence type="ECO:0000256" key="4">
    <source>
        <dbReference type="ARBA" id="ARBA00022763"/>
    </source>
</evidence>
<dbReference type="RefSeq" id="WP_378034219.1">
    <property type="nucleotide sequence ID" value="NZ_JBHSIV010000001.1"/>
</dbReference>
<keyword evidence="4 15" id="KW-0227">DNA damage</keyword>
<dbReference type="Gene3D" id="3.90.320.10">
    <property type="match status" value="1"/>
</dbReference>
<dbReference type="PROSITE" id="PS51217">
    <property type="entry name" value="UVRD_HELICASE_CTER"/>
    <property type="match status" value="1"/>
</dbReference>
<keyword evidence="9 15" id="KW-0460">Magnesium</keyword>
<dbReference type="SUPFAM" id="SSF52980">
    <property type="entry name" value="Restriction endonuclease-like"/>
    <property type="match status" value="1"/>
</dbReference>
<evidence type="ECO:0000259" key="17">
    <source>
        <dbReference type="PROSITE" id="PS51198"/>
    </source>
</evidence>
<name>A0ABV9YE52_9PSEU</name>
<feature type="domain" description="UvrD-like helicase C-terminal" evidence="18">
    <location>
        <begin position="378"/>
        <end position="635"/>
    </location>
</feature>
<evidence type="ECO:0000256" key="6">
    <source>
        <dbReference type="ARBA" id="ARBA00022806"/>
    </source>
</evidence>
<evidence type="ECO:0000256" key="15">
    <source>
        <dbReference type="HAMAP-Rule" id="MF_01485"/>
    </source>
</evidence>
<evidence type="ECO:0000313" key="20">
    <source>
        <dbReference type="Proteomes" id="UP001595947"/>
    </source>
</evidence>
<evidence type="ECO:0000256" key="3">
    <source>
        <dbReference type="ARBA" id="ARBA00022741"/>
    </source>
</evidence>
<comment type="miscellaneous">
    <text evidence="15">In the RecBCD complex, RecB has a slow 3'-5' helicase, an exonuclease activity and loads RecA onto ssDNA, RecD has a fast 5'-3' helicase activity, while RecC stimulates the ATPase and processivity of the RecB helicase and contributes to recognition of the Chi site.</text>
</comment>
<comment type="catalytic activity">
    <reaction evidence="13 15">
        <text>Couples ATP hydrolysis with the unwinding of duplex DNA by translocating in the 3'-5' direction.</text>
        <dbReference type="EC" id="5.6.2.4"/>
    </reaction>
</comment>
<comment type="cofactor">
    <cofactor evidence="15">
        <name>Mg(2+)</name>
        <dbReference type="ChEBI" id="CHEBI:18420"/>
    </cofactor>
    <text evidence="15">Binds 1 Mg(2+) ion per subunit.</text>
</comment>
<feature type="region of interest" description="DNA-binding and helicase activity, interacts with RecC" evidence="15">
    <location>
        <begin position="1"/>
        <end position="764"/>
    </location>
</feature>
<dbReference type="InterPro" id="IPR004586">
    <property type="entry name" value="RecB"/>
</dbReference>
<dbReference type="PANTHER" id="PTHR11070">
    <property type="entry name" value="UVRD / RECB / PCRA DNA HELICASE FAMILY MEMBER"/>
    <property type="match status" value="1"/>
</dbReference>
<comment type="caution">
    <text evidence="19">The sequence shown here is derived from an EMBL/GenBank/DDBJ whole genome shotgun (WGS) entry which is preliminary data.</text>
</comment>
<dbReference type="PANTHER" id="PTHR11070:SF23">
    <property type="entry name" value="RECBCD ENZYME SUBUNIT RECB"/>
    <property type="match status" value="1"/>
</dbReference>
<reference evidence="20" key="1">
    <citation type="journal article" date="2019" name="Int. J. Syst. Evol. Microbiol.">
        <title>The Global Catalogue of Microorganisms (GCM) 10K type strain sequencing project: providing services to taxonomists for standard genome sequencing and annotation.</title>
        <authorList>
            <consortium name="The Broad Institute Genomics Platform"/>
            <consortium name="The Broad Institute Genome Sequencing Center for Infectious Disease"/>
            <person name="Wu L."/>
            <person name="Ma J."/>
        </authorList>
    </citation>
    <scope>NUCLEOTIDE SEQUENCE [LARGE SCALE GENOMIC DNA]</scope>
    <source>
        <strain evidence="20">CGMCC 4.7093</strain>
    </source>
</reference>
<evidence type="ECO:0000256" key="9">
    <source>
        <dbReference type="ARBA" id="ARBA00022842"/>
    </source>
</evidence>
<evidence type="ECO:0000256" key="13">
    <source>
        <dbReference type="ARBA" id="ARBA00034617"/>
    </source>
</evidence>
<evidence type="ECO:0000256" key="1">
    <source>
        <dbReference type="ARBA" id="ARBA00022722"/>
    </source>
</evidence>
<comment type="subunit">
    <text evidence="15">Heterotrimer of RecB, RecC and RecD. All subunits contribute to DNA-binding. Interacts with RecA.</text>
</comment>
<feature type="binding site" evidence="16">
    <location>
        <begin position="33"/>
        <end position="40"/>
    </location>
    <ligand>
        <name>ATP</name>
        <dbReference type="ChEBI" id="CHEBI:30616"/>
    </ligand>
</feature>
<dbReference type="EMBL" id="JBHSIV010000001">
    <property type="protein sequence ID" value="MFC5060886.1"/>
    <property type="molecule type" value="Genomic_DNA"/>
</dbReference>
<keyword evidence="1 15" id="KW-0540">Nuclease</keyword>